<keyword evidence="1" id="KW-0472">Membrane</keyword>
<evidence type="ECO:0000313" key="3">
    <source>
        <dbReference type="Proteomes" id="UP000235672"/>
    </source>
</evidence>
<sequence length="81" mass="9034">MRNHIHAAHHGACVGVVLRFSRNAYFLGGCMACWTLALLFCIDSHHLSKDTVSHIIHIIFNRNSGLVEANYAFSILVQSII</sequence>
<organism evidence="2 3">
    <name type="scientific">Hyaloscypha hepaticicola</name>
    <dbReference type="NCBI Taxonomy" id="2082293"/>
    <lineage>
        <taxon>Eukaryota</taxon>
        <taxon>Fungi</taxon>
        <taxon>Dikarya</taxon>
        <taxon>Ascomycota</taxon>
        <taxon>Pezizomycotina</taxon>
        <taxon>Leotiomycetes</taxon>
        <taxon>Helotiales</taxon>
        <taxon>Hyaloscyphaceae</taxon>
        <taxon>Hyaloscypha</taxon>
    </lineage>
</organism>
<reference evidence="2 3" key="1">
    <citation type="submission" date="2016-05" db="EMBL/GenBank/DDBJ databases">
        <title>A degradative enzymes factory behind the ericoid mycorrhizal symbiosis.</title>
        <authorList>
            <consortium name="DOE Joint Genome Institute"/>
            <person name="Martino E."/>
            <person name="Morin E."/>
            <person name="Grelet G."/>
            <person name="Kuo A."/>
            <person name="Kohler A."/>
            <person name="Daghino S."/>
            <person name="Barry K."/>
            <person name="Choi C."/>
            <person name="Cichocki N."/>
            <person name="Clum A."/>
            <person name="Copeland A."/>
            <person name="Hainaut M."/>
            <person name="Haridas S."/>
            <person name="Labutti K."/>
            <person name="Lindquist E."/>
            <person name="Lipzen A."/>
            <person name="Khouja H.-R."/>
            <person name="Murat C."/>
            <person name="Ohm R."/>
            <person name="Olson A."/>
            <person name="Spatafora J."/>
            <person name="Veneault-Fourrey C."/>
            <person name="Henrissat B."/>
            <person name="Grigoriev I."/>
            <person name="Martin F."/>
            <person name="Perotto S."/>
        </authorList>
    </citation>
    <scope>NUCLEOTIDE SEQUENCE [LARGE SCALE GENOMIC DNA]</scope>
    <source>
        <strain evidence="2 3">UAMH 7357</strain>
    </source>
</reference>
<evidence type="ECO:0000256" key="1">
    <source>
        <dbReference type="SAM" id="Phobius"/>
    </source>
</evidence>
<proteinExistence type="predicted"/>
<feature type="transmembrane region" description="Helical" evidence="1">
    <location>
        <begin position="24"/>
        <end position="42"/>
    </location>
</feature>
<keyword evidence="1" id="KW-1133">Transmembrane helix</keyword>
<dbReference type="AlphaFoldDB" id="A0A2J6Q1B2"/>
<accession>A0A2J6Q1B2</accession>
<gene>
    <name evidence="2" type="ORF">NA56DRAFT_704864</name>
</gene>
<evidence type="ECO:0000313" key="2">
    <source>
        <dbReference type="EMBL" id="PMD20061.1"/>
    </source>
</evidence>
<name>A0A2J6Q1B2_9HELO</name>
<dbReference type="Proteomes" id="UP000235672">
    <property type="component" value="Unassembled WGS sequence"/>
</dbReference>
<keyword evidence="1" id="KW-0812">Transmembrane</keyword>
<dbReference type="EMBL" id="KZ613486">
    <property type="protein sequence ID" value="PMD20061.1"/>
    <property type="molecule type" value="Genomic_DNA"/>
</dbReference>
<protein>
    <submittedName>
        <fullName evidence="2">Uncharacterized protein</fullName>
    </submittedName>
</protein>
<keyword evidence="3" id="KW-1185">Reference proteome</keyword>